<gene>
    <name evidence="2" type="ORF">FWILDA_LOCUS9295</name>
</gene>
<dbReference type="Proteomes" id="UP001153678">
    <property type="component" value="Unassembled WGS sequence"/>
</dbReference>
<protein>
    <submittedName>
        <fullName evidence="2">6884_t:CDS:1</fullName>
    </submittedName>
</protein>
<proteinExistence type="predicted"/>
<sequence>MVLIISLSFWTAMVVCSNRTTQIVLFYGHLVIRRQRYFTLRVQHGIELDGIIVEFYAVNVSSNEFTFDKSATKNGMTTPIAIDENDVNNCFSNIENYEKLTKK</sequence>
<evidence type="ECO:0000313" key="2">
    <source>
        <dbReference type="EMBL" id="CAI2179854.1"/>
    </source>
</evidence>
<feature type="signal peptide" evidence="1">
    <location>
        <begin position="1"/>
        <end position="17"/>
    </location>
</feature>
<dbReference type="EMBL" id="CAMKVN010002159">
    <property type="protein sequence ID" value="CAI2179854.1"/>
    <property type="molecule type" value="Genomic_DNA"/>
</dbReference>
<name>A0A9W4SR79_9GLOM</name>
<dbReference type="AlphaFoldDB" id="A0A9W4SR79"/>
<accession>A0A9W4SR79</accession>
<comment type="caution">
    <text evidence="2">The sequence shown here is derived from an EMBL/GenBank/DDBJ whole genome shotgun (WGS) entry which is preliminary data.</text>
</comment>
<keyword evidence="1" id="KW-0732">Signal</keyword>
<keyword evidence="3" id="KW-1185">Reference proteome</keyword>
<reference evidence="2" key="1">
    <citation type="submission" date="2022-08" db="EMBL/GenBank/DDBJ databases">
        <authorList>
            <person name="Kallberg Y."/>
            <person name="Tangrot J."/>
            <person name="Rosling A."/>
        </authorList>
    </citation>
    <scope>NUCLEOTIDE SEQUENCE</scope>
    <source>
        <strain evidence="2">Wild A</strain>
    </source>
</reference>
<organism evidence="2 3">
    <name type="scientific">Funneliformis geosporum</name>
    <dbReference type="NCBI Taxonomy" id="1117311"/>
    <lineage>
        <taxon>Eukaryota</taxon>
        <taxon>Fungi</taxon>
        <taxon>Fungi incertae sedis</taxon>
        <taxon>Mucoromycota</taxon>
        <taxon>Glomeromycotina</taxon>
        <taxon>Glomeromycetes</taxon>
        <taxon>Glomerales</taxon>
        <taxon>Glomeraceae</taxon>
        <taxon>Funneliformis</taxon>
    </lineage>
</organism>
<evidence type="ECO:0000313" key="3">
    <source>
        <dbReference type="Proteomes" id="UP001153678"/>
    </source>
</evidence>
<evidence type="ECO:0000256" key="1">
    <source>
        <dbReference type="SAM" id="SignalP"/>
    </source>
</evidence>
<feature type="chain" id="PRO_5040852489" evidence="1">
    <location>
        <begin position="18"/>
        <end position="103"/>
    </location>
</feature>